<feature type="compositionally biased region" description="Polar residues" evidence="1">
    <location>
        <begin position="84"/>
        <end position="95"/>
    </location>
</feature>
<sequence>MKQSVRPFTLHGGSPAAGVRLGTILIVCSPVGSIASIDNFGSDPRQVSLPSFGEGRGTNDIHPSVSQLRALCRDGDDSEVDADPSSNTGALTNMGNAALHPPAHSRISTSYGRNKAQPTSILRTFRGLPAMIRSLEKLFSVASPCAPRLNSDLKLPESSSW</sequence>
<feature type="compositionally biased region" description="Polar residues" evidence="1">
    <location>
        <begin position="106"/>
        <end position="115"/>
    </location>
</feature>
<evidence type="ECO:0000313" key="3">
    <source>
        <dbReference type="Proteomes" id="UP000218334"/>
    </source>
</evidence>
<proteinExistence type="predicted"/>
<organism evidence="2 3">
    <name type="scientific">Armillaria solidipes</name>
    <dbReference type="NCBI Taxonomy" id="1076256"/>
    <lineage>
        <taxon>Eukaryota</taxon>
        <taxon>Fungi</taxon>
        <taxon>Dikarya</taxon>
        <taxon>Basidiomycota</taxon>
        <taxon>Agaricomycotina</taxon>
        <taxon>Agaricomycetes</taxon>
        <taxon>Agaricomycetidae</taxon>
        <taxon>Agaricales</taxon>
        <taxon>Marasmiineae</taxon>
        <taxon>Physalacriaceae</taxon>
        <taxon>Armillaria</taxon>
    </lineage>
</organism>
<feature type="region of interest" description="Disordered" evidence="1">
    <location>
        <begin position="74"/>
        <end position="115"/>
    </location>
</feature>
<dbReference type="EMBL" id="KZ293452">
    <property type="protein sequence ID" value="PBK64310.1"/>
    <property type="molecule type" value="Genomic_DNA"/>
</dbReference>
<name>A0A2H3B3P5_9AGAR</name>
<dbReference type="Proteomes" id="UP000218334">
    <property type="component" value="Unassembled WGS sequence"/>
</dbReference>
<dbReference type="AlphaFoldDB" id="A0A2H3B3P5"/>
<reference evidence="3" key="1">
    <citation type="journal article" date="2017" name="Nat. Ecol. Evol.">
        <title>Genome expansion and lineage-specific genetic innovations in the forest pathogenic fungi Armillaria.</title>
        <authorList>
            <person name="Sipos G."/>
            <person name="Prasanna A.N."/>
            <person name="Walter M.C."/>
            <person name="O'Connor E."/>
            <person name="Balint B."/>
            <person name="Krizsan K."/>
            <person name="Kiss B."/>
            <person name="Hess J."/>
            <person name="Varga T."/>
            <person name="Slot J."/>
            <person name="Riley R."/>
            <person name="Boka B."/>
            <person name="Rigling D."/>
            <person name="Barry K."/>
            <person name="Lee J."/>
            <person name="Mihaltcheva S."/>
            <person name="LaButti K."/>
            <person name="Lipzen A."/>
            <person name="Waldron R."/>
            <person name="Moloney N.M."/>
            <person name="Sperisen C."/>
            <person name="Kredics L."/>
            <person name="Vagvoelgyi C."/>
            <person name="Patrignani A."/>
            <person name="Fitzpatrick D."/>
            <person name="Nagy I."/>
            <person name="Doyle S."/>
            <person name="Anderson J.B."/>
            <person name="Grigoriev I.V."/>
            <person name="Gueldener U."/>
            <person name="Muensterkoetter M."/>
            <person name="Nagy L.G."/>
        </authorList>
    </citation>
    <scope>NUCLEOTIDE SEQUENCE [LARGE SCALE GENOMIC DNA]</scope>
    <source>
        <strain evidence="3">28-4</strain>
    </source>
</reference>
<evidence type="ECO:0000256" key="1">
    <source>
        <dbReference type="SAM" id="MobiDB-lite"/>
    </source>
</evidence>
<evidence type="ECO:0000313" key="2">
    <source>
        <dbReference type="EMBL" id="PBK64310.1"/>
    </source>
</evidence>
<gene>
    <name evidence="2" type="ORF">ARMSODRAFT_1054538</name>
</gene>
<keyword evidence="3" id="KW-1185">Reference proteome</keyword>
<accession>A0A2H3B3P5</accession>
<protein>
    <submittedName>
        <fullName evidence="2">Uncharacterized protein</fullName>
    </submittedName>
</protein>